<organism evidence="12 13">
    <name type="scientific">Candidatus Onthomorpha intestinigallinarum</name>
    <dbReference type="NCBI Taxonomy" id="2840880"/>
    <lineage>
        <taxon>Bacteria</taxon>
        <taxon>Pseudomonadati</taxon>
        <taxon>Bacteroidota</taxon>
        <taxon>Bacteroidia</taxon>
        <taxon>Bacteroidales</taxon>
        <taxon>Candidatus Onthomorpha</taxon>
    </lineage>
</organism>
<keyword evidence="7 9" id="KW-0472">Membrane</keyword>
<dbReference type="PROSITE" id="PS50929">
    <property type="entry name" value="ABC_TM1F"/>
    <property type="match status" value="1"/>
</dbReference>
<keyword evidence="3 9" id="KW-0812">Transmembrane</keyword>
<dbReference type="InterPro" id="IPR011527">
    <property type="entry name" value="ABC1_TM_dom"/>
</dbReference>
<dbReference type="AlphaFoldDB" id="A0A9D1RGR5"/>
<evidence type="ECO:0000256" key="1">
    <source>
        <dbReference type="ARBA" id="ARBA00004651"/>
    </source>
</evidence>
<evidence type="ECO:0000256" key="7">
    <source>
        <dbReference type="ARBA" id="ARBA00023136"/>
    </source>
</evidence>
<dbReference type="InterPro" id="IPR017871">
    <property type="entry name" value="ABC_transporter-like_CS"/>
</dbReference>
<dbReference type="Gene3D" id="3.40.50.300">
    <property type="entry name" value="P-loop containing nucleotide triphosphate hydrolases"/>
    <property type="match status" value="1"/>
</dbReference>
<feature type="transmembrane region" description="Helical" evidence="9">
    <location>
        <begin position="23"/>
        <end position="52"/>
    </location>
</feature>
<evidence type="ECO:0000256" key="8">
    <source>
        <dbReference type="ARBA" id="ARBA00040960"/>
    </source>
</evidence>
<dbReference type="PANTHER" id="PTHR43394">
    <property type="entry name" value="ATP-DEPENDENT PERMEASE MDL1, MITOCHONDRIAL"/>
    <property type="match status" value="1"/>
</dbReference>
<dbReference type="Pfam" id="PF00005">
    <property type="entry name" value="ABC_tran"/>
    <property type="match status" value="1"/>
</dbReference>
<feature type="transmembrane region" description="Helical" evidence="9">
    <location>
        <begin position="167"/>
        <end position="184"/>
    </location>
</feature>
<dbReference type="InterPro" id="IPR027417">
    <property type="entry name" value="P-loop_NTPase"/>
</dbReference>
<dbReference type="Proteomes" id="UP000824267">
    <property type="component" value="Unassembled WGS sequence"/>
</dbReference>
<dbReference type="SUPFAM" id="SSF90123">
    <property type="entry name" value="ABC transporter transmembrane region"/>
    <property type="match status" value="1"/>
</dbReference>
<keyword evidence="4" id="KW-0547">Nucleotide-binding</keyword>
<feature type="transmembrane region" description="Helical" evidence="9">
    <location>
        <begin position="190"/>
        <end position="207"/>
    </location>
</feature>
<comment type="caution">
    <text evidence="12">The sequence shown here is derived from an EMBL/GenBank/DDBJ whole genome shotgun (WGS) entry which is preliminary data.</text>
</comment>
<reference evidence="12" key="1">
    <citation type="journal article" date="2021" name="PeerJ">
        <title>Extensive microbial diversity within the chicken gut microbiome revealed by metagenomics and culture.</title>
        <authorList>
            <person name="Gilroy R."/>
            <person name="Ravi A."/>
            <person name="Getino M."/>
            <person name="Pursley I."/>
            <person name="Horton D.L."/>
            <person name="Alikhan N.F."/>
            <person name="Baker D."/>
            <person name="Gharbi K."/>
            <person name="Hall N."/>
            <person name="Watson M."/>
            <person name="Adriaenssens E.M."/>
            <person name="Foster-Nyarko E."/>
            <person name="Jarju S."/>
            <person name="Secka A."/>
            <person name="Antonio M."/>
            <person name="Oren A."/>
            <person name="Chaudhuri R.R."/>
            <person name="La Ragione R."/>
            <person name="Hildebrand F."/>
            <person name="Pallen M.J."/>
        </authorList>
    </citation>
    <scope>NUCLEOTIDE SEQUENCE</scope>
    <source>
        <strain evidence="12">Gambia16-930</strain>
    </source>
</reference>
<evidence type="ECO:0000256" key="6">
    <source>
        <dbReference type="ARBA" id="ARBA00022989"/>
    </source>
</evidence>
<feature type="transmembrane region" description="Helical" evidence="9">
    <location>
        <begin position="278"/>
        <end position="296"/>
    </location>
</feature>
<dbReference type="GO" id="GO:0016887">
    <property type="term" value="F:ATP hydrolysis activity"/>
    <property type="evidence" value="ECO:0007669"/>
    <property type="project" value="InterPro"/>
</dbReference>
<dbReference type="Gene3D" id="1.20.1560.10">
    <property type="entry name" value="ABC transporter type 1, transmembrane domain"/>
    <property type="match status" value="1"/>
</dbReference>
<evidence type="ECO:0000259" key="11">
    <source>
        <dbReference type="PROSITE" id="PS50929"/>
    </source>
</evidence>
<dbReference type="InterPro" id="IPR036640">
    <property type="entry name" value="ABC1_TM_sf"/>
</dbReference>
<dbReference type="PROSITE" id="PS50893">
    <property type="entry name" value="ABC_TRANSPORTER_2"/>
    <property type="match status" value="1"/>
</dbReference>
<dbReference type="GO" id="GO:0005524">
    <property type="term" value="F:ATP binding"/>
    <property type="evidence" value="ECO:0007669"/>
    <property type="project" value="UniProtKB-KW"/>
</dbReference>
<dbReference type="SUPFAM" id="SSF52540">
    <property type="entry name" value="P-loop containing nucleoside triphosphate hydrolases"/>
    <property type="match status" value="1"/>
</dbReference>
<dbReference type="FunFam" id="3.40.50.300:FF:000604">
    <property type="entry name" value="ABC transporter B family member 28"/>
    <property type="match status" value="1"/>
</dbReference>
<feature type="transmembrane region" description="Helical" evidence="9">
    <location>
        <begin position="72"/>
        <end position="98"/>
    </location>
</feature>
<evidence type="ECO:0000256" key="9">
    <source>
        <dbReference type="SAM" id="Phobius"/>
    </source>
</evidence>
<evidence type="ECO:0000313" key="12">
    <source>
        <dbReference type="EMBL" id="HIW87813.1"/>
    </source>
</evidence>
<reference evidence="12" key="2">
    <citation type="submission" date="2021-04" db="EMBL/GenBank/DDBJ databases">
        <authorList>
            <person name="Gilroy R."/>
        </authorList>
    </citation>
    <scope>NUCLEOTIDE SEQUENCE</scope>
    <source>
        <strain evidence="12">Gambia16-930</strain>
    </source>
</reference>
<name>A0A9D1RGR5_9BACT</name>
<comment type="subcellular location">
    <subcellularLocation>
        <location evidence="1">Cell membrane</location>
        <topology evidence="1">Multi-pass membrane protein</topology>
    </subcellularLocation>
</comment>
<feature type="transmembrane region" description="Helical" evidence="9">
    <location>
        <begin position="302"/>
        <end position="318"/>
    </location>
</feature>
<evidence type="ECO:0000256" key="5">
    <source>
        <dbReference type="ARBA" id="ARBA00022840"/>
    </source>
</evidence>
<dbReference type="InterPro" id="IPR003593">
    <property type="entry name" value="AAA+_ATPase"/>
</dbReference>
<evidence type="ECO:0000256" key="2">
    <source>
        <dbReference type="ARBA" id="ARBA00022448"/>
    </source>
</evidence>
<protein>
    <recommendedName>
        <fullName evidence="8">Multidrug resistance-like ATP-binding protein MdlB</fullName>
    </recommendedName>
</protein>
<dbReference type="GO" id="GO:0015421">
    <property type="term" value="F:ABC-type oligopeptide transporter activity"/>
    <property type="evidence" value="ECO:0007669"/>
    <property type="project" value="TreeGrafter"/>
</dbReference>
<dbReference type="Pfam" id="PF00664">
    <property type="entry name" value="ABC_membrane"/>
    <property type="match status" value="1"/>
</dbReference>
<evidence type="ECO:0000259" key="10">
    <source>
        <dbReference type="PROSITE" id="PS50893"/>
    </source>
</evidence>
<evidence type="ECO:0000313" key="13">
    <source>
        <dbReference type="Proteomes" id="UP000824267"/>
    </source>
</evidence>
<feature type="domain" description="ABC transmembrane type-1" evidence="11">
    <location>
        <begin position="24"/>
        <end position="333"/>
    </location>
</feature>
<dbReference type="GO" id="GO:0005886">
    <property type="term" value="C:plasma membrane"/>
    <property type="evidence" value="ECO:0007669"/>
    <property type="project" value="UniProtKB-SubCell"/>
</dbReference>
<gene>
    <name evidence="12" type="ORF">IAC47_06030</name>
</gene>
<dbReference type="PANTHER" id="PTHR43394:SF1">
    <property type="entry name" value="ATP-BINDING CASSETTE SUB-FAMILY B MEMBER 10, MITOCHONDRIAL"/>
    <property type="match status" value="1"/>
</dbReference>
<evidence type="ECO:0000256" key="4">
    <source>
        <dbReference type="ARBA" id="ARBA00022741"/>
    </source>
</evidence>
<dbReference type="EMBL" id="DXGG01000190">
    <property type="protein sequence ID" value="HIW87813.1"/>
    <property type="molecule type" value="Genomic_DNA"/>
</dbReference>
<sequence length="604" mass="68356">MMYGKKTTDGFAYRFVKTYVGDLVLYFLLTCMAAVFSIASVLSLNNFLQILFSTQPDQNAAASELEKMLNEIYMYFIAFGRQKALWIFAGIIFGIYFLKDLFTYMASYLIGSCRNRMIRNIRNELFDRYLRLSASTIGKYKKGDLLSRLSNDVIEYDQNVLQSMQSLISAFINVGLHFAVLIYINYKLTLVVLLVFPPVALVVSYISRKLRRNSGHMQQKSAHLVSIFEETMSALRVIKSHTAIDFVNERFSKFNRSYSRLRNRIYRRVDLASPQSEFFGNFLVIGILLLGSASVIGPQPTMSAEMFVVYLIIFSLIIKPAKDMSTSFYNIKKGEAAKERMCELLNCKDEVPEPLTPVGFDGLRQGIRICGVSFAYDDENVLSNLNIFFKKGTNTAIVGASGSGKSTLTGLLLKFYQPQKGEIFFDDKNIRELTARQIREQISIVTQETVLFNDTVANNISFGREDYTLEQIRQAAVVANADGFIEKLPHSYQTVIGDRGNNLSGGQRQRLAIARAVLRNTDILIFDEATSALDTVSERSVQEAINRLSKDRTIITIAHRLSTIRQCDNIIVLDKGRVVESGTHEQLIGRQGVYHTLCKMQELK</sequence>
<dbReference type="GO" id="GO:0005737">
    <property type="term" value="C:cytoplasm"/>
    <property type="evidence" value="ECO:0007669"/>
    <property type="project" value="UniProtKB-ARBA"/>
</dbReference>
<dbReference type="InterPro" id="IPR039421">
    <property type="entry name" value="Type_1_exporter"/>
</dbReference>
<proteinExistence type="predicted"/>
<keyword evidence="5 12" id="KW-0067">ATP-binding</keyword>
<dbReference type="SMART" id="SM00382">
    <property type="entry name" value="AAA"/>
    <property type="match status" value="1"/>
</dbReference>
<dbReference type="InterPro" id="IPR003439">
    <property type="entry name" value="ABC_transporter-like_ATP-bd"/>
</dbReference>
<keyword evidence="6 9" id="KW-1133">Transmembrane helix</keyword>
<evidence type="ECO:0000256" key="3">
    <source>
        <dbReference type="ARBA" id="ARBA00022692"/>
    </source>
</evidence>
<dbReference type="CDD" id="cd18552">
    <property type="entry name" value="ABC_6TM_MsbA_like"/>
    <property type="match status" value="1"/>
</dbReference>
<keyword evidence="2" id="KW-0813">Transport</keyword>
<feature type="domain" description="ABC transporter" evidence="10">
    <location>
        <begin position="367"/>
        <end position="600"/>
    </location>
</feature>
<accession>A0A9D1RGR5</accession>
<dbReference type="PROSITE" id="PS00211">
    <property type="entry name" value="ABC_TRANSPORTER_1"/>
    <property type="match status" value="1"/>
</dbReference>